<dbReference type="InterPro" id="IPR005175">
    <property type="entry name" value="PPC_dom"/>
</dbReference>
<dbReference type="RefSeq" id="WP_070229935.1">
    <property type="nucleotide sequence ID" value="NZ_BJYO01000002.1"/>
</dbReference>
<sequence length="148" mass="16173">MYYQKSGDDYFLRVEKGEEVLESILALCQHVGIKTATFQGIGACDRVVVSTYIPEKSDFIAHEQQGMLEMVSLMGNIRLSGTDVTTHAHGSFSYLDDAGSVRVLAGHLTKAYVSYTAEIRISPAAEAISLTFDPTTGIDVWHLANKLA</sequence>
<keyword evidence="2" id="KW-1185">Reference proteome</keyword>
<dbReference type="GeneID" id="94545860"/>
<name>A0A288QAV8_9LACO</name>
<proteinExistence type="predicted"/>
<accession>A0A288QAV8</accession>
<dbReference type="EMBL" id="QRAS01000001">
    <property type="protein sequence ID" value="RDL11866.1"/>
    <property type="molecule type" value="Genomic_DNA"/>
</dbReference>
<dbReference type="PANTHER" id="PTHR34988:SF1">
    <property type="entry name" value="DNA-BINDING PROTEIN"/>
    <property type="match status" value="1"/>
</dbReference>
<organism evidence="1 2">
    <name type="scientific">Weissella soli</name>
    <dbReference type="NCBI Taxonomy" id="155866"/>
    <lineage>
        <taxon>Bacteria</taxon>
        <taxon>Bacillati</taxon>
        <taxon>Bacillota</taxon>
        <taxon>Bacilli</taxon>
        <taxon>Lactobacillales</taxon>
        <taxon>Lactobacillaceae</taxon>
        <taxon>Weissella</taxon>
    </lineage>
</organism>
<dbReference type="Gene3D" id="3.30.1330.80">
    <property type="entry name" value="Hypothetical protein, similar to alpha- acetolactate decarboxylase, domain 2"/>
    <property type="match status" value="1"/>
</dbReference>
<dbReference type="Pfam" id="PF03479">
    <property type="entry name" value="PCC"/>
    <property type="match status" value="1"/>
</dbReference>
<evidence type="ECO:0000313" key="1">
    <source>
        <dbReference type="EMBL" id="RDL11866.1"/>
    </source>
</evidence>
<reference evidence="1 2" key="1">
    <citation type="submission" date="2018-07" db="EMBL/GenBank/DDBJ databases">
        <title>Genomic Encyclopedia of Type Strains, Phase III (KMG-III): the genomes of soil and plant-associated and newly described type strains.</title>
        <authorList>
            <person name="Whitman W."/>
        </authorList>
    </citation>
    <scope>NUCLEOTIDE SEQUENCE [LARGE SCALE GENOMIC DNA]</scope>
    <source>
        <strain evidence="1 2">CECT 7031</strain>
    </source>
</reference>
<gene>
    <name evidence="1" type="ORF">DFP99_0285</name>
</gene>
<dbReference type="PANTHER" id="PTHR34988">
    <property type="entry name" value="PROTEIN, PUTATIVE-RELATED"/>
    <property type="match status" value="1"/>
</dbReference>
<dbReference type="CDD" id="cd11378">
    <property type="entry name" value="DUF296"/>
    <property type="match status" value="1"/>
</dbReference>
<dbReference type="PROSITE" id="PS51742">
    <property type="entry name" value="PPC"/>
    <property type="match status" value="1"/>
</dbReference>
<comment type="caution">
    <text evidence="1">The sequence shown here is derived from an EMBL/GenBank/DDBJ whole genome shotgun (WGS) entry which is preliminary data.</text>
</comment>
<evidence type="ECO:0000313" key="2">
    <source>
        <dbReference type="Proteomes" id="UP000254912"/>
    </source>
</evidence>
<dbReference type="SUPFAM" id="SSF117856">
    <property type="entry name" value="AF0104/ALDC/Ptd012-like"/>
    <property type="match status" value="1"/>
</dbReference>
<dbReference type="KEGG" id="wso:WSWS_00655"/>
<protein>
    <submittedName>
        <fullName evidence="1">Uncharacterized protein</fullName>
    </submittedName>
</protein>
<dbReference type="Proteomes" id="UP000254912">
    <property type="component" value="Unassembled WGS sequence"/>
</dbReference>
<dbReference type="AlphaFoldDB" id="A0A288QAV8"/>